<comment type="caution">
    <text evidence="5">The sequence shown here is derived from an EMBL/GenBank/DDBJ whole genome shotgun (WGS) entry which is preliminary data.</text>
</comment>
<gene>
    <name evidence="5" type="ORF">H8K52_12225</name>
</gene>
<evidence type="ECO:0000256" key="3">
    <source>
        <dbReference type="ARBA" id="ARBA00023163"/>
    </source>
</evidence>
<dbReference type="Pfam" id="PF12833">
    <property type="entry name" value="HTH_18"/>
    <property type="match status" value="1"/>
</dbReference>
<dbReference type="RefSeq" id="WP_186923189.1">
    <property type="nucleotide sequence ID" value="NZ_JACOFW010000013.1"/>
</dbReference>
<sequence length="219" mass="24316">MSMSNLNIPNAVLETWSAQVTTAELTWVLPDGCQDLIWCGSAQGVGEWFVTDLADSAYAVQCNPSDYFIGFRCKPGVRFATETLLQAMQHCHLDDTSKILSYLEECTSINQDVIDALIVLAKTSSVADSARLLGISERSLERHLQRHTDRSPCYWRNLARVRRAGAELAHTTSLSTLAANHGYADQSHMNRAFKQWFGHSPNVLRNDPKLLAALSISGY</sequence>
<dbReference type="InterPro" id="IPR018060">
    <property type="entry name" value="HTH_AraC"/>
</dbReference>
<evidence type="ECO:0000259" key="4">
    <source>
        <dbReference type="PROSITE" id="PS01124"/>
    </source>
</evidence>
<organism evidence="5 6">
    <name type="scientific">Undibacterium seohonense</name>
    <dbReference type="NCBI Taxonomy" id="1344950"/>
    <lineage>
        <taxon>Bacteria</taxon>
        <taxon>Pseudomonadati</taxon>
        <taxon>Pseudomonadota</taxon>
        <taxon>Betaproteobacteria</taxon>
        <taxon>Burkholderiales</taxon>
        <taxon>Oxalobacteraceae</taxon>
        <taxon>Undibacterium</taxon>
    </lineage>
</organism>
<keyword evidence="3" id="KW-0804">Transcription</keyword>
<evidence type="ECO:0000313" key="5">
    <source>
        <dbReference type="EMBL" id="MBC3808111.1"/>
    </source>
</evidence>
<reference evidence="5 6" key="1">
    <citation type="submission" date="2020-08" db="EMBL/GenBank/DDBJ databases">
        <title>Novel species isolated from subtropical streams in China.</title>
        <authorList>
            <person name="Lu H."/>
        </authorList>
    </citation>
    <scope>NUCLEOTIDE SEQUENCE [LARGE SCALE GENOMIC DNA]</scope>
    <source>
        <strain evidence="5 6">KACC 16656</strain>
    </source>
</reference>
<evidence type="ECO:0000313" key="6">
    <source>
        <dbReference type="Proteomes" id="UP000648257"/>
    </source>
</evidence>
<dbReference type="InterPro" id="IPR009057">
    <property type="entry name" value="Homeodomain-like_sf"/>
</dbReference>
<keyword evidence="6" id="KW-1185">Reference proteome</keyword>
<dbReference type="SMART" id="SM00342">
    <property type="entry name" value="HTH_ARAC"/>
    <property type="match status" value="1"/>
</dbReference>
<evidence type="ECO:0000256" key="1">
    <source>
        <dbReference type="ARBA" id="ARBA00023015"/>
    </source>
</evidence>
<dbReference type="Gene3D" id="1.10.10.60">
    <property type="entry name" value="Homeodomain-like"/>
    <property type="match status" value="1"/>
</dbReference>
<dbReference type="EMBL" id="JACOFW010000013">
    <property type="protein sequence ID" value="MBC3808111.1"/>
    <property type="molecule type" value="Genomic_DNA"/>
</dbReference>
<dbReference type="Proteomes" id="UP000648257">
    <property type="component" value="Unassembled WGS sequence"/>
</dbReference>
<keyword evidence="1" id="KW-0805">Transcription regulation</keyword>
<dbReference type="PANTHER" id="PTHR46796">
    <property type="entry name" value="HTH-TYPE TRANSCRIPTIONAL ACTIVATOR RHAS-RELATED"/>
    <property type="match status" value="1"/>
</dbReference>
<dbReference type="PROSITE" id="PS01124">
    <property type="entry name" value="HTH_ARAC_FAMILY_2"/>
    <property type="match status" value="1"/>
</dbReference>
<keyword evidence="2" id="KW-0238">DNA-binding</keyword>
<dbReference type="SUPFAM" id="SSF46689">
    <property type="entry name" value="Homeodomain-like"/>
    <property type="match status" value="1"/>
</dbReference>
<protein>
    <submittedName>
        <fullName evidence="5">AraC family transcriptional regulator</fullName>
    </submittedName>
</protein>
<accession>A0ABR6X707</accession>
<name>A0ABR6X707_9BURK</name>
<feature type="domain" description="HTH araC/xylS-type" evidence="4">
    <location>
        <begin position="97"/>
        <end position="207"/>
    </location>
</feature>
<evidence type="ECO:0000256" key="2">
    <source>
        <dbReference type="ARBA" id="ARBA00023125"/>
    </source>
</evidence>
<dbReference type="InterPro" id="IPR050204">
    <property type="entry name" value="AraC_XylS_family_regulators"/>
</dbReference>
<proteinExistence type="predicted"/>